<protein>
    <submittedName>
        <fullName evidence="1">VCXCL1</fullName>
    </submittedName>
</protein>
<dbReference type="GO" id="GO:0008009">
    <property type="term" value="F:chemokine activity"/>
    <property type="evidence" value="ECO:0007669"/>
    <property type="project" value="InterPro"/>
</dbReference>
<evidence type="ECO:0000313" key="1">
    <source>
        <dbReference type="EMBL" id="QOX59009.1"/>
    </source>
</evidence>
<organism evidence="1">
    <name type="scientific">Human cytomegalovirus</name>
    <name type="common">HHV-5</name>
    <name type="synonym">Human herpesvirus 5</name>
    <dbReference type="NCBI Taxonomy" id="10359"/>
    <lineage>
        <taxon>Viruses</taxon>
        <taxon>Duplodnaviria</taxon>
        <taxon>Heunggongvirae</taxon>
        <taxon>Peploviricota</taxon>
        <taxon>Herviviricetes</taxon>
        <taxon>Herpesvirales</taxon>
        <taxon>Orthoherpesviridae</taxon>
        <taxon>Betaherpesvirinae</taxon>
        <taxon>Cytomegalovirus</taxon>
        <taxon>Cytomegalovirus humanbeta5</taxon>
    </lineage>
</organism>
<accession>A0A872TLS2</accession>
<dbReference type="InterPro" id="IPR036048">
    <property type="entry name" value="Interleukin_8-like_sf"/>
</dbReference>
<proteinExistence type="predicted"/>
<gene>
    <name evidence="1" type="primary">UL146</name>
</gene>
<name>A0A872TLS2_HCMV</name>
<dbReference type="SUPFAM" id="SSF54117">
    <property type="entry name" value="Interleukin 8-like chemokines"/>
    <property type="match status" value="1"/>
</dbReference>
<organismHost>
    <name type="scientific">Homo sapiens</name>
    <name type="common">Human</name>
    <dbReference type="NCBI Taxonomy" id="9606"/>
</organismHost>
<dbReference type="GO" id="GO:0005576">
    <property type="term" value="C:extracellular region"/>
    <property type="evidence" value="ECO:0007669"/>
    <property type="project" value="InterPro"/>
</dbReference>
<sequence length="125" mass="14306">MRFIFGLLIIFLAYMYYYEVNGTELRCKCPGDKKLPRTRIMLGDFWTHRESGGPGCNGYQYLLYFNNGGKHGRGVCLAPDHHISKWLNTHNDGRWYNVNITKQPGRRTGGRGPGQVNITLIAVKQ</sequence>
<dbReference type="EMBL" id="MN929783">
    <property type="protein sequence ID" value="QOX59009.1"/>
    <property type="molecule type" value="Genomic_DNA"/>
</dbReference>
<dbReference type="GO" id="GO:0006955">
    <property type="term" value="P:immune response"/>
    <property type="evidence" value="ECO:0007669"/>
    <property type="project" value="InterPro"/>
</dbReference>
<reference evidence="1" key="1">
    <citation type="submission" date="2020-01" db="EMBL/GenBank/DDBJ databases">
        <title>The frequency of Cytomegalovirus non-ELR UL146 genotypes in neonates with congenital CMV disease is comparable to strains in the background population.</title>
        <authorList>
            <person name="Rosenkilde M.M."/>
            <person name="Benfield T.L."/>
            <person name="Nielsen L."/>
            <person name="Sundelin T."/>
            <person name="Luttichau H.R."/>
        </authorList>
    </citation>
    <scope>NUCLEOTIDE SEQUENCE</scope>
    <source>
        <strain evidence="1">DEN045</strain>
    </source>
</reference>